<dbReference type="NCBIfam" id="TIGR01256">
    <property type="entry name" value="modA"/>
    <property type="match status" value="1"/>
</dbReference>
<evidence type="ECO:0000256" key="1">
    <source>
        <dbReference type="ARBA" id="ARBA00009175"/>
    </source>
</evidence>
<evidence type="ECO:0000256" key="4">
    <source>
        <dbReference type="ARBA" id="ARBA00022729"/>
    </source>
</evidence>
<dbReference type="InterPro" id="IPR044084">
    <property type="entry name" value="AvModA-like_subst-bd"/>
</dbReference>
<keyword evidence="4" id="KW-0732">Signal</keyword>
<feature type="binding site" evidence="7">
    <location>
        <position position="51"/>
    </location>
    <ligand>
        <name>molybdate</name>
        <dbReference type="ChEBI" id="CHEBI:36264"/>
    </ligand>
</feature>
<evidence type="ECO:0000256" key="3">
    <source>
        <dbReference type="ARBA" id="ARBA00022723"/>
    </source>
</evidence>
<comment type="similarity">
    <text evidence="1">Belongs to the bacterial solute-binding protein ModA family.</text>
</comment>
<evidence type="ECO:0000256" key="5">
    <source>
        <dbReference type="ARBA" id="ARBA00023245"/>
    </source>
</evidence>
<evidence type="ECO:0000256" key="2">
    <source>
        <dbReference type="ARBA" id="ARBA00022505"/>
    </source>
</evidence>
<dbReference type="PANTHER" id="PTHR30632:SF14">
    <property type="entry name" value="TUNGSTATE_MOLYBDATE_CHROMATE-BINDING PROTEIN MODA"/>
    <property type="match status" value="1"/>
</dbReference>
<dbReference type="AlphaFoldDB" id="A0A1I6GXU6"/>
<proteinExistence type="inferred from homology"/>
<evidence type="ECO:0000256" key="7">
    <source>
        <dbReference type="PIRSR" id="PIRSR004846-1"/>
    </source>
</evidence>
<dbReference type="PANTHER" id="PTHR30632">
    <property type="entry name" value="MOLYBDATE-BINDING PERIPLASMIC PROTEIN"/>
    <property type="match status" value="1"/>
</dbReference>
<reference evidence="9" key="1">
    <citation type="submission" date="2016-10" db="EMBL/GenBank/DDBJ databases">
        <authorList>
            <person name="Varghese N."/>
            <person name="Submissions S."/>
        </authorList>
    </citation>
    <scope>NUCLEOTIDE SEQUENCE [LARGE SCALE GENOMIC DNA]</scope>
    <source>
        <strain evidence="9">CGMCC 1.6294</strain>
    </source>
</reference>
<sequence length="252" mass="27588">MTVLLWAAGTLAIAGEVSLGVAANFTDTTRDLIKRFEADTGHRVSASFGSTGKLYAQIRNGAPFDVFMAADARRPELIERDGAGVRGSRFTYARGRLALWSPTKDAFSSGEVYLEEQSFARLAMANPKTAPYGLAARQVLEHLGLWQPLQTKLVRGDSIAQAFQFVVSRNAQAGFVAMSQVIAWEAALTPEERGTLWQIPQRLYQPIDQQVILLAHGADNDAARSWMAFLQSEAAMAIIRDYGYDIGQTTAE</sequence>
<keyword evidence="3 7" id="KW-0479">Metal-binding</keyword>
<dbReference type="EMBL" id="FOYV01000001">
    <property type="protein sequence ID" value="SFR46891.1"/>
    <property type="molecule type" value="Genomic_DNA"/>
</dbReference>
<dbReference type="GO" id="GO:0015689">
    <property type="term" value="P:molybdate ion transport"/>
    <property type="evidence" value="ECO:0007669"/>
    <property type="project" value="InterPro"/>
</dbReference>
<dbReference type="SUPFAM" id="SSF53850">
    <property type="entry name" value="Periplasmic binding protein-like II"/>
    <property type="match status" value="1"/>
</dbReference>
<dbReference type="Proteomes" id="UP000199290">
    <property type="component" value="Unassembled WGS sequence"/>
</dbReference>
<gene>
    <name evidence="8" type="ORF">SAMN04488073_1726</name>
</gene>
<keyword evidence="5" id="KW-0826">Tungsten</keyword>
<organism evidence="8 9">
    <name type="scientific">Marinobacter gudaonensis</name>
    <dbReference type="NCBI Taxonomy" id="375760"/>
    <lineage>
        <taxon>Bacteria</taxon>
        <taxon>Pseudomonadati</taxon>
        <taxon>Pseudomonadota</taxon>
        <taxon>Gammaproteobacteria</taxon>
        <taxon>Pseudomonadales</taxon>
        <taxon>Marinobacteraceae</taxon>
        <taxon>Marinobacter</taxon>
    </lineage>
</organism>
<dbReference type="InterPro" id="IPR050682">
    <property type="entry name" value="ModA/WtpA"/>
</dbReference>
<keyword evidence="9" id="KW-1185">Reference proteome</keyword>
<dbReference type="PIRSF" id="PIRSF004846">
    <property type="entry name" value="ModA"/>
    <property type="match status" value="1"/>
</dbReference>
<dbReference type="GO" id="GO:0046872">
    <property type="term" value="F:metal ion binding"/>
    <property type="evidence" value="ECO:0007669"/>
    <property type="project" value="UniProtKB-KW"/>
</dbReference>
<evidence type="ECO:0000256" key="6">
    <source>
        <dbReference type="ARBA" id="ARBA00062515"/>
    </source>
</evidence>
<dbReference type="CDD" id="cd13539">
    <property type="entry name" value="PBP2_AvModA"/>
    <property type="match status" value="1"/>
</dbReference>
<dbReference type="InterPro" id="IPR005950">
    <property type="entry name" value="ModA"/>
</dbReference>
<dbReference type="GO" id="GO:1901359">
    <property type="term" value="F:tungstate binding"/>
    <property type="evidence" value="ECO:0007669"/>
    <property type="project" value="UniProtKB-ARBA"/>
</dbReference>
<dbReference type="FunFam" id="3.40.190.10:FF:000035">
    <property type="entry name" value="Molybdate ABC transporter substrate-binding protein"/>
    <property type="match status" value="1"/>
</dbReference>
<dbReference type="Pfam" id="PF13531">
    <property type="entry name" value="SBP_bac_11"/>
    <property type="match status" value="1"/>
</dbReference>
<evidence type="ECO:0000313" key="9">
    <source>
        <dbReference type="Proteomes" id="UP000199290"/>
    </source>
</evidence>
<comment type="subunit">
    <text evidence="6">The complex is composed of two ATP-binding proteins (ModC), two transmembrane proteins (ModB) and a solute-binding protein (ModA).</text>
</comment>
<name>A0A1I6GXU6_9GAMM</name>
<accession>A0A1I6GXU6</accession>
<dbReference type="STRING" id="375760.SAMN04488073_1726"/>
<protein>
    <submittedName>
        <fullName evidence="8">Molybdate transport system substrate-binding protein</fullName>
    </submittedName>
</protein>
<keyword evidence="2 7" id="KW-0500">Molybdenum</keyword>
<dbReference type="Gene3D" id="3.40.190.10">
    <property type="entry name" value="Periplasmic binding protein-like II"/>
    <property type="match status" value="2"/>
</dbReference>
<feature type="binding site" evidence="7">
    <location>
        <position position="159"/>
    </location>
    <ligand>
        <name>molybdate</name>
        <dbReference type="ChEBI" id="CHEBI:36264"/>
    </ligand>
</feature>
<dbReference type="GO" id="GO:0030973">
    <property type="term" value="F:molybdate ion binding"/>
    <property type="evidence" value="ECO:0007669"/>
    <property type="project" value="InterPro"/>
</dbReference>
<evidence type="ECO:0000313" key="8">
    <source>
        <dbReference type="EMBL" id="SFR46891.1"/>
    </source>
</evidence>